<evidence type="ECO:0000313" key="6">
    <source>
        <dbReference type="Proteomes" id="UP000251891"/>
    </source>
</evidence>
<dbReference type="PROSITE" id="PS50956">
    <property type="entry name" value="HTH_ASNC_2"/>
    <property type="match status" value="1"/>
</dbReference>
<dbReference type="Proteomes" id="UP000251891">
    <property type="component" value="Unassembled WGS sequence"/>
</dbReference>
<dbReference type="InterPro" id="IPR000485">
    <property type="entry name" value="AsnC-type_HTH_dom"/>
</dbReference>
<evidence type="ECO:0000256" key="2">
    <source>
        <dbReference type="ARBA" id="ARBA00023125"/>
    </source>
</evidence>
<keyword evidence="1" id="KW-0805">Transcription regulation</keyword>
<sequence>MSNERELDRIDRDILFHLQQDGRLTNVELAKRVGLTPPPCLRRVKRLEEAGIITGYRARINPEAFGRGLEVTVSIEVSVSDLKTLEGLESTIAAYEEVVEFRRVFGTPDYYLRVLVADYAAYEAFQTSKIIGIPGVARVISQPTMKKIKVID</sequence>
<dbReference type="EMBL" id="QLYX01000007">
    <property type="protein sequence ID" value="RAY14099.1"/>
    <property type="molecule type" value="Genomic_DNA"/>
</dbReference>
<dbReference type="InterPro" id="IPR036390">
    <property type="entry name" value="WH_DNA-bd_sf"/>
</dbReference>
<dbReference type="GO" id="GO:0005829">
    <property type="term" value="C:cytosol"/>
    <property type="evidence" value="ECO:0007669"/>
    <property type="project" value="TreeGrafter"/>
</dbReference>
<dbReference type="FunFam" id="1.10.10.10:FF:000186">
    <property type="entry name" value="AsnC family transcriptional regulator"/>
    <property type="match status" value="1"/>
</dbReference>
<dbReference type="PANTHER" id="PTHR30154:SF34">
    <property type="entry name" value="TRANSCRIPTIONAL REGULATOR AZLB"/>
    <property type="match status" value="1"/>
</dbReference>
<dbReference type="AlphaFoldDB" id="A0A365H4X0"/>
<dbReference type="SUPFAM" id="SSF54909">
    <property type="entry name" value="Dimeric alpha+beta barrel"/>
    <property type="match status" value="1"/>
</dbReference>
<reference evidence="5 6" key="1">
    <citation type="submission" date="2018-06" db="EMBL/GenBank/DDBJ databases">
        <title>Actinomadura craniellae sp. nov. isolated from marine sponge Craniella sp.</title>
        <authorList>
            <person name="Li L."/>
            <person name="Xu Q.H."/>
            <person name="Lin H.W."/>
            <person name="Lu Y.H."/>
        </authorList>
    </citation>
    <scope>NUCLEOTIDE SEQUENCE [LARGE SCALE GENOMIC DNA]</scope>
    <source>
        <strain evidence="5 6">LHW63021</strain>
    </source>
</reference>
<dbReference type="PANTHER" id="PTHR30154">
    <property type="entry name" value="LEUCINE-RESPONSIVE REGULATORY PROTEIN"/>
    <property type="match status" value="1"/>
</dbReference>
<dbReference type="GO" id="GO:0043565">
    <property type="term" value="F:sequence-specific DNA binding"/>
    <property type="evidence" value="ECO:0007669"/>
    <property type="project" value="InterPro"/>
</dbReference>
<dbReference type="CDD" id="cd00090">
    <property type="entry name" value="HTH_ARSR"/>
    <property type="match status" value="1"/>
</dbReference>
<keyword evidence="2" id="KW-0238">DNA-binding</keyword>
<dbReference type="RefSeq" id="WP_111869011.1">
    <property type="nucleotide sequence ID" value="NZ_QLYX01000007.1"/>
</dbReference>
<evidence type="ECO:0000313" key="5">
    <source>
        <dbReference type="EMBL" id="RAY14099.1"/>
    </source>
</evidence>
<protein>
    <submittedName>
        <fullName evidence="5">Lrp/AsnC family transcriptional regulator</fullName>
    </submittedName>
</protein>
<name>A0A365H4X0_9ACTN</name>
<keyword evidence="6" id="KW-1185">Reference proteome</keyword>
<evidence type="ECO:0000256" key="1">
    <source>
        <dbReference type="ARBA" id="ARBA00023015"/>
    </source>
</evidence>
<organism evidence="5 6">
    <name type="scientific">Actinomadura craniellae</name>
    <dbReference type="NCBI Taxonomy" id="2231787"/>
    <lineage>
        <taxon>Bacteria</taxon>
        <taxon>Bacillati</taxon>
        <taxon>Actinomycetota</taxon>
        <taxon>Actinomycetes</taxon>
        <taxon>Streptosporangiales</taxon>
        <taxon>Thermomonosporaceae</taxon>
        <taxon>Actinomadura</taxon>
    </lineage>
</organism>
<dbReference type="GO" id="GO:0043200">
    <property type="term" value="P:response to amino acid"/>
    <property type="evidence" value="ECO:0007669"/>
    <property type="project" value="TreeGrafter"/>
</dbReference>
<dbReference type="InterPro" id="IPR036388">
    <property type="entry name" value="WH-like_DNA-bd_sf"/>
</dbReference>
<evidence type="ECO:0000256" key="3">
    <source>
        <dbReference type="ARBA" id="ARBA00023163"/>
    </source>
</evidence>
<dbReference type="PRINTS" id="PR00033">
    <property type="entry name" value="HTHASNC"/>
</dbReference>
<gene>
    <name evidence="5" type="ORF">DPM19_17660</name>
</gene>
<dbReference type="SMART" id="SM00344">
    <property type="entry name" value="HTH_ASNC"/>
    <property type="match status" value="1"/>
</dbReference>
<dbReference type="Gene3D" id="3.30.70.920">
    <property type="match status" value="1"/>
</dbReference>
<dbReference type="InterPro" id="IPR011991">
    <property type="entry name" value="ArsR-like_HTH"/>
</dbReference>
<accession>A0A365H4X0</accession>
<keyword evidence="3" id="KW-0804">Transcription</keyword>
<dbReference type="InterPro" id="IPR011008">
    <property type="entry name" value="Dimeric_a/b-barrel"/>
</dbReference>
<proteinExistence type="predicted"/>
<dbReference type="Pfam" id="PF01037">
    <property type="entry name" value="AsnC_trans_reg"/>
    <property type="match status" value="1"/>
</dbReference>
<dbReference type="Gene3D" id="1.10.10.10">
    <property type="entry name" value="Winged helix-like DNA-binding domain superfamily/Winged helix DNA-binding domain"/>
    <property type="match status" value="1"/>
</dbReference>
<dbReference type="Pfam" id="PF13412">
    <property type="entry name" value="HTH_24"/>
    <property type="match status" value="1"/>
</dbReference>
<dbReference type="InterPro" id="IPR019888">
    <property type="entry name" value="Tscrpt_reg_AsnC-like"/>
</dbReference>
<evidence type="ECO:0000259" key="4">
    <source>
        <dbReference type="PROSITE" id="PS50956"/>
    </source>
</evidence>
<dbReference type="InterPro" id="IPR019885">
    <property type="entry name" value="Tscrpt_reg_HTH_AsnC-type_CS"/>
</dbReference>
<dbReference type="OrthoDB" id="166264at2"/>
<dbReference type="SUPFAM" id="SSF46785">
    <property type="entry name" value="Winged helix' DNA-binding domain"/>
    <property type="match status" value="1"/>
</dbReference>
<dbReference type="PROSITE" id="PS00519">
    <property type="entry name" value="HTH_ASNC_1"/>
    <property type="match status" value="1"/>
</dbReference>
<feature type="domain" description="HTH asnC-type" evidence="4">
    <location>
        <begin position="7"/>
        <end position="68"/>
    </location>
</feature>
<comment type="caution">
    <text evidence="5">The sequence shown here is derived from an EMBL/GenBank/DDBJ whole genome shotgun (WGS) entry which is preliminary data.</text>
</comment>
<dbReference type="InterPro" id="IPR019887">
    <property type="entry name" value="Tscrpt_reg_AsnC/Lrp_C"/>
</dbReference>